<name>A0A6J3K0S0_9HYME</name>
<feature type="compositionally biased region" description="Polar residues" evidence="1">
    <location>
        <begin position="188"/>
        <end position="226"/>
    </location>
</feature>
<gene>
    <name evidence="3" type="primary">LOC117231890</name>
</gene>
<evidence type="ECO:0000256" key="1">
    <source>
        <dbReference type="SAM" id="MobiDB-lite"/>
    </source>
</evidence>
<evidence type="ECO:0000313" key="3">
    <source>
        <dbReference type="RefSeq" id="XP_033346662.1"/>
    </source>
</evidence>
<dbReference type="KEGG" id="bvk:117231890"/>
<dbReference type="RefSeq" id="XP_033346662.1">
    <property type="nucleotide sequence ID" value="XM_033490771.1"/>
</dbReference>
<dbReference type="GeneID" id="117231890"/>
<keyword evidence="2" id="KW-1185">Reference proteome</keyword>
<evidence type="ECO:0000313" key="2">
    <source>
        <dbReference type="Proteomes" id="UP000504631"/>
    </source>
</evidence>
<protein>
    <submittedName>
        <fullName evidence="3">Uncharacterized protein LOC117231890</fullName>
    </submittedName>
</protein>
<organism evidence="2 3">
    <name type="scientific">Bombus vosnesenskii</name>
    <dbReference type="NCBI Taxonomy" id="207650"/>
    <lineage>
        <taxon>Eukaryota</taxon>
        <taxon>Metazoa</taxon>
        <taxon>Ecdysozoa</taxon>
        <taxon>Arthropoda</taxon>
        <taxon>Hexapoda</taxon>
        <taxon>Insecta</taxon>
        <taxon>Pterygota</taxon>
        <taxon>Neoptera</taxon>
        <taxon>Endopterygota</taxon>
        <taxon>Hymenoptera</taxon>
        <taxon>Apocrita</taxon>
        <taxon>Aculeata</taxon>
        <taxon>Apoidea</taxon>
        <taxon>Anthophila</taxon>
        <taxon>Apidae</taxon>
        <taxon>Bombus</taxon>
        <taxon>Pyrobombus</taxon>
    </lineage>
</organism>
<accession>A0A6J3K0S0</accession>
<reference evidence="3" key="1">
    <citation type="submission" date="2025-08" db="UniProtKB">
        <authorList>
            <consortium name="RefSeq"/>
        </authorList>
    </citation>
    <scope>IDENTIFICATION</scope>
    <source>
        <tissue evidence="3">Muscle</tissue>
    </source>
</reference>
<proteinExistence type="predicted"/>
<dbReference type="AlphaFoldDB" id="A0A6J3K0S0"/>
<sequence length="250" mass="28896">MNICFRQCIYKSMNTYSQMLVFSKKKMCVLITILLLVTCDLSTSTEIYNRENNRLQIGSQNAKFFLEIQDWLFKLRNQIHERLFGLTTTSAPPLTIEILNLDKFELQNAIKNHGWHLLNLSILSFDPNQDWGFRIDDWYFIQKGFNQNEYEDSSDELNFQTPSTSKPKDTTKIEIEQTFDFTNDPEVTESSQTFSSITTPVTQQIDPQTTIRNTEQIDSSESSSLTMKGLEESETDSDFVQKGSVEVLMG</sequence>
<dbReference type="Proteomes" id="UP000504631">
    <property type="component" value="Unplaced"/>
</dbReference>
<feature type="region of interest" description="Disordered" evidence="1">
    <location>
        <begin position="182"/>
        <end position="250"/>
    </location>
</feature>